<keyword evidence="2" id="KW-0560">Oxidoreductase</keyword>
<dbReference type="PIRSF" id="PIRSF000126">
    <property type="entry name" value="11-beta-HSD1"/>
    <property type="match status" value="1"/>
</dbReference>
<protein>
    <submittedName>
        <fullName evidence="4">SDR family oxidoreductase</fullName>
    </submittedName>
</protein>
<dbReference type="EMBL" id="JAOUSE010000013">
    <property type="protein sequence ID" value="MCU9594124.1"/>
    <property type="molecule type" value="Genomic_DNA"/>
</dbReference>
<accession>A0ABT2WEP6</accession>
<dbReference type="InterPro" id="IPR002347">
    <property type="entry name" value="SDR_fam"/>
</dbReference>
<dbReference type="PRINTS" id="PR00080">
    <property type="entry name" value="SDRFAMILY"/>
</dbReference>
<evidence type="ECO:0000313" key="5">
    <source>
        <dbReference type="Proteomes" id="UP001208656"/>
    </source>
</evidence>
<evidence type="ECO:0000256" key="1">
    <source>
        <dbReference type="ARBA" id="ARBA00006484"/>
    </source>
</evidence>
<proteinExistence type="inferred from homology"/>
<organism evidence="4 5">
    <name type="scientific">Pallidibacillus thermolactis</name>
    <dbReference type="NCBI Taxonomy" id="251051"/>
    <lineage>
        <taxon>Bacteria</taxon>
        <taxon>Bacillati</taxon>
        <taxon>Bacillota</taxon>
        <taxon>Bacilli</taxon>
        <taxon>Bacillales</taxon>
        <taxon>Bacillaceae</taxon>
        <taxon>Pallidibacillus</taxon>
    </lineage>
</organism>
<reference evidence="4 5" key="1">
    <citation type="submission" date="2022-10" db="EMBL/GenBank/DDBJ databases">
        <title>Description of Fervidibacillus gen. nov. in the family Fervidibacillaceae fam. nov. with two species, Fervidibacillus albus sp. nov., and Fervidibacillus halotolerans sp. nov., isolated from tidal flat sediments.</title>
        <authorList>
            <person name="Kwon K.K."/>
            <person name="Yang S.-H."/>
        </authorList>
    </citation>
    <scope>NUCLEOTIDE SEQUENCE [LARGE SCALE GENOMIC DNA]</scope>
    <source>
        <strain evidence="4 5">DSM 23332</strain>
    </source>
</reference>
<dbReference type="PANTHER" id="PTHR44196">
    <property type="entry name" value="DEHYDROGENASE/REDUCTASE SDR FAMILY MEMBER 7B"/>
    <property type="match status" value="1"/>
</dbReference>
<dbReference type="RefSeq" id="WP_173660322.1">
    <property type="nucleotide sequence ID" value="NZ_JAOUSE010000013.1"/>
</dbReference>
<dbReference type="PANTHER" id="PTHR44196:SF1">
    <property type="entry name" value="DEHYDROGENASE_REDUCTASE SDR FAMILY MEMBER 7B"/>
    <property type="match status" value="1"/>
</dbReference>
<sequence length="264" mass="29632">MNHRIQGKTILITGASRGLGEQIAYKCAENGANLILTARSMDKLEKIKDIIVDKYGVQVATYRLDVGDRFELEERMDTIIEQNRTIDVLVNNAGFGKFKYLVDTSIEEAEEMFRVNVLGLITVTKKVLPTMMNQKSGHVINIASQAGKLATPKSSIYAATKGAVIKFSDSIRMEVQKNNIFVTTINPGPIHTNFFDIADETGKYLQHVGRWGLDPELLAEKIVMRMFVQTREINLPKLMNFGSILHALFPNVVEKLGKRAFNKK</sequence>
<dbReference type="Gene3D" id="3.40.50.720">
    <property type="entry name" value="NAD(P)-binding Rossmann-like Domain"/>
    <property type="match status" value="1"/>
</dbReference>
<dbReference type="Pfam" id="PF00106">
    <property type="entry name" value="adh_short"/>
    <property type="match status" value="1"/>
</dbReference>
<dbReference type="InterPro" id="IPR036291">
    <property type="entry name" value="NAD(P)-bd_dom_sf"/>
</dbReference>
<comment type="similarity">
    <text evidence="1 3">Belongs to the short-chain dehydrogenases/reductases (SDR) family.</text>
</comment>
<evidence type="ECO:0000256" key="2">
    <source>
        <dbReference type="ARBA" id="ARBA00023002"/>
    </source>
</evidence>
<dbReference type="Proteomes" id="UP001208656">
    <property type="component" value="Unassembled WGS sequence"/>
</dbReference>
<dbReference type="PRINTS" id="PR00081">
    <property type="entry name" value="GDHRDH"/>
</dbReference>
<dbReference type="SUPFAM" id="SSF51735">
    <property type="entry name" value="NAD(P)-binding Rossmann-fold domains"/>
    <property type="match status" value="1"/>
</dbReference>
<evidence type="ECO:0000313" key="4">
    <source>
        <dbReference type="EMBL" id="MCU9594124.1"/>
    </source>
</evidence>
<keyword evidence="5" id="KW-1185">Reference proteome</keyword>
<name>A0ABT2WEP6_9BACI</name>
<evidence type="ECO:0000256" key="3">
    <source>
        <dbReference type="RuleBase" id="RU000363"/>
    </source>
</evidence>
<gene>
    <name evidence="4" type="ORF">OEV82_06615</name>
</gene>
<comment type="caution">
    <text evidence="4">The sequence shown here is derived from an EMBL/GenBank/DDBJ whole genome shotgun (WGS) entry which is preliminary data.</text>
</comment>